<feature type="domain" description="Major facilitator superfamily (MFS) profile" evidence="7">
    <location>
        <begin position="26"/>
        <end position="400"/>
    </location>
</feature>
<gene>
    <name evidence="8" type="ordered locus">Bresu_1308</name>
</gene>
<organism evidence="8 9">
    <name type="scientific">Brevundimonas subvibrioides (strain ATCC 15264 / DSM 4735 / LMG 14903 / NBRC 16000 / CB 81)</name>
    <name type="common">Caulobacter subvibrioides</name>
    <dbReference type="NCBI Taxonomy" id="633149"/>
    <lineage>
        <taxon>Bacteria</taxon>
        <taxon>Pseudomonadati</taxon>
        <taxon>Pseudomonadota</taxon>
        <taxon>Alphaproteobacteria</taxon>
        <taxon>Caulobacterales</taxon>
        <taxon>Caulobacteraceae</taxon>
        <taxon>Brevundimonas</taxon>
    </lineage>
</organism>
<name>D9QFQ6_BRESC</name>
<keyword evidence="3 6" id="KW-0812">Transmembrane</keyword>
<dbReference type="STRING" id="633149.Bresu_1308"/>
<reference evidence="9" key="1">
    <citation type="journal article" date="2011" name="J. Bacteriol.">
        <title>Genome sequences of eight morphologically diverse alphaproteobacteria.</title>
        <authorList>
            <consortium name="US DOE Joint Genome Institute"/>
            <person name="Brown P.J."/>
            <person name="Kysela D.T."/>
            <person name="Buechlein A."/>
            <person name="Hemmerich C."/>
            <person name="Brun Y.V."/>
        </authorList>
    </citation>
    <scope>NUCLEOTIDE SEQUENCE [LARGE SCALE GENOMIC DNA]</scope>
    <source>
        <strain evidence="9">ATCC 15264 / DSM 4735 / LMG 14903 / NBRC 16000 / CB 81</strain>
    </source>
</reference>
<dbReference type="PANTHER" id="PTHR43124">
    <property type="entry name" value="PURINE EFFLUX PUMP PBUE"/>
    <property type="match status" value="1"/>
</dbReference>
<dbReference type="Pfam" id="PF07690">
    <property type="entry name" value="MFS_1"/>
    <property type="match status" value="1"/>
</dbReference>
<dbReference type="RefSeq" id="WP_013268723.1">
    <property type="nucleotide sequence ID" value="NC_014375.1"/>
</dbReference>
<keyword evidence="4 6" id="KW-1133">Transmembrane helix</keyword>
<feature type="transmembrane region" description="Helical" evidence="6">
    <location>
        <begin position="258"/>
        <end position="281"/>
    </location>
</feature>
<keyword evidence="5 6" id="KW-0472">Membrane</keyword>
<evidence type="ECO:0000259" key="7">
    <source>
        <dbReference type="PROSITE" id="PS50850"/>
    </source>
</evidence>
<feature type="transmembrane region" description="Helical" evidence="6">
    <location>
        <begin position="311"/>
        <end position="330"/>
    </location>
</feature>
<feature type="transmembrane region" description="Helical" evidence="6">
    <location>
        <begin position="178"/>
        <end position="201"/>
    </location>
</feature>
<feature type="transmembrane region" description="Helical" evidence="6">
    <location>
        <begin position="25"/>
        <end position="46"/>
    </location>
</feature>
<feature type="transmembrane region" description="Helical" evidence="6">
    <location>
        <begin position="66"/>
        <end position="85"/>
    </location>
</feature>
<dbReference type="AlphaFoldDB" id="D9QFQ6"/>
<evidence type="ECO:0000313" key="9">
    <source>
        <dbReference type="Proteomes" id="UP000002696"/>
    </source>
</evidence>
<dbReference type="OrthoDB" id="9788453at2"/>
<proteinExistence type="predicted"/>
<feature type="transmembrane region" description="Helical" evidence="6">
    <location>
        <begin position="222"/>
        <end position="246"/>
    </location>
</feature>
<evidence type="ECO:0000256" key="6">
    <source>
        <dbReference type="SAM" id="Phobius"/>
    </source>
</evidence>
<protein>
    <submittedName>
        <fullName evidence="8">Major facilitator superfamily MFS_1</fullName>
    </submittedName>
</protein>
<feature type="transmembrane region" description="Helical" evidence="6">
    <location>
        <begin position="288"/>
        <end position="305"/>
    </location>
</feature>
<dbReference type="InterPro" id="IPR020846">
    <property type="entry name" value="MFS_dom"/>
</dbReference>
<keyword evidence="9" id="KW-1185">Reference proteome</keyword>
<dbReference type="BioCyc" id="BSUB633149:G1GM8-1303-MONOMER"/>
<dbReference type="PANTHER" id="PTHR43124:SF3">
    <property type="entry name" value="CHLORAMPHENICOL EFFLUX PUMP RV0191"/>
    <property type="match status" value="1"/>
</dbReference>
<dbReference type="HOGENOM" id="CLU_001265_61_2_5"/>
<dbReference type="Proteomes" id="UP000002696">
    <property type="component" value="Chromosome"/>
</dbReference>
<dbReference type="KEGG" id="bsb:Bresu_1308"/>
<feature type="transmembrane region" description="Helical" evidence="6">
    <location>
        <begin position="351"/>
        <end position="372"/>
    </location>
</feature>
<feature type="transmembrane region" description="Helical" evidence="6">
    <location>
        <begin position="378"/>
        <end position="397"/>
    </location>
</feature>
<keyword evidence="2" id="KW-1003">Cell membrane</keyword>
<dbReference type="InterPro" id="IPR050189">
    <property type="entry name" value="MFS_Efflux_Transporters"/>
</dbReference>
<dbReference type="GO" id="GO:0005886">
    <property type="term" value="C:plasma membrane"/>
    <property type="evidence" value="ECO:0007669"/>
    <property type="project" value="UniProtKB-SubCell"/>
</dbReference>
<comment type="subcellular location">
    <subcellularLocation>
        <location evidence="1">Cell membrane</location>
        <topology evidence="1">Multi-pass membrane protein</topology>
    </subcellularLocation>
</comment>
<dbReference type="eggNOG" id="COG2814">
    <property type="taxonomic scope" value="Bacteria"/>
</dbReference>
<dbReference type="FunCoup" id="D9QFQ6">
    <property type="interactions" value="159"/>
</dbReference>
<dbReference type="PROSITE" id="PS50850">
    <property type="entry name" value="MFS"/>
    <property type="match status" value="1"/>
</dbReference>
<dbReference type="GO" id="GO:0022857">
    <property type="term" value="F:transmembrane transporter activity"/>
    <property type="evidence" value="ECO:0007669"/>
    <property type="project" value="InterPro"/>
</dbReference>
<evidence type="ECO:0000256" key="3">
    <source>
        <dbReference type="ARBA" id="ARBA00022692"/>
    </source>
</evidence>
<evidence type="ECO:0000313" key="8">
    <source>
        <dbReference type="EMBL" id="ADL00620.1"/>
    </source>
</evidence>
<evidence type="ECO:0000256" key="5">
    <source>
        <dbReference type="ARBA" id="ARBA00023136"/>
    </source>
</evidence>
<dbReference type="CDD" id="cd17324">
    <property type="entry name" value="MFS_NepI_like"/>
    <property type="match status" value="1"/>
</dbReference>
<dbReference type="Gene3D" id="1.20.1250.20">
    <property type="entry name" value="MFS general substrate transporter like domains"/>
    <property type="match status" value="2"/>
</dbReference>
<dbReference type="SUPFAM" id="SSF103473">
    <property type="entry name" value="MFS general substrate transporter"/>
    <property type="match status" value="1"/>
</dbReference>
<evidence type="ECO:0000256" key="4">
    <source>
        <dbReference type="ARBA" id="ARBA00022989"/>
    </source>
</evidence>
<dbReference type="InParanoid" id="D9QFQ6"/>
<evidence type="ECO:0000256" key="1">
    <source>
        <dbReference type="ARBA" id="ARBA00004651"/>
    </source>
</evidence>
<feature type="transmembrane region" description="Helical" evidence="6">
    <location>
        <begin position="92"/>
        <end position="109"/>
    </location>
</feature>
<dbReference type="InterPro" id="IPR036259">
    <property type="entry name" value="MFS_trans_sf"/>
</dbReference>
<dbReference type="EMBL" id="CP002102">
    <property type="protein sequence ID" value="ADL00620.1"/>
    <property type="molecule type" value="Genomic_DNA"/>
</dbReference>
<sequence length="405" mass="41669">MPTDTTCNAGPPPALTIRAPKAVPLVLLALAMGGFAIGVTEFAAMSVLPDFATDLGVDTPTAGHAISAYALGVVIGAPVLAVLGARVARWKLLIGFMALFAIGNGLSALSPNFQWMLAFRFLSGLPHGAYFGVAALVAASIVPLAWRTRAVSSILLGLTVATVIGVPVATAISHSFGWRWTFAIVSVLALVTMALVALFAPRDPALADASPMRELGALKRRQVWLTLGIGAIGFGGMFAVYAYLASTLTEVTGVGPALIPWVFAVFGCGMLAGNLIGGWAADRFGMKAGAVMLVWSVFALIGYFFAAPHLWAVLAVIVLIGTGMGLGPLLQTRLMDVAGDAQTLAAALNHSAFNTANALGPFLSGLALLAGFGLPSTGLVGAALAFGGLLIWAWAMWDARRNPAA</sequence>
<accession>D9QFQ6</accession>
<dbReference type="InterPro" id="IPR011701">
    <property type="entry name" value="MFS"/>
</dbReference>
<feature type="transmembrane region" description="Helical" evidence="6">
    <location>
        <begin position="129"/>
        <end position="146"/>
    </location>
</feature>
<feature type="transmembrane region" description="Helical" evidence="6">
    <location>
        <begin position="153"/>
        <end position="172"/>
    </location>
</feature>
<evidence type="ECO:0000256" key="2">
    <source>
        <dbReference type="ARBA" id="ARBA00022475"/>
    </source>
</evidence>